<comment type="caution">
    <text evidence="2">The sequence shown here is derived from an EMBL/GenBank/DDBJ whole genome shotgun (WGS) entry which is preliminary data.</text>
</comment>
<name>A0A9P4LM39_9PLEO</name>
<keyword evidence="1" id="KW-0560">Oxidoreductase</keyword>
<dbReference type="Gene3D" id="3.40.50.720">
    <property type="entry name" value="NAD(P)-binding Rossmann-like Domain"/>
    <property type="match status" value="1"/>
</dbReference>
<evidence type="ECO:0000313" key="3">
    <source>
        <dbReference type="Proteomes" id="UP000799777"/>
    </source>
</evidence>
<dbReference type="Proteomes" id="UP000799777">
    <property type="component" value="Unassembled WGS sequence"/>
</dbReference>
<evidence type="ECO:0000256" key="1">
    <source>
        <dbReference type="ARBA" id="ARBA00023002"/>
    </source>
</evidence>
<dbReference type="PANTHER" id="PTHR45348">
    <property type="entry name" value="HYPOTHETICAL OXIDOREDUCTASE (EUROFUNG)"/>
    <property type="match status" value="1"/>
</dbReference>
<organism evidence="2 3">
    <name type="scientific">Setomelanomma holmii</name>
    <dbReference type="NCBI Taxonomy" id="210430"/>
    <lineage>
        <taxon>Eukaryota</taxon>
        <taxon>Fungi</taxon>
        <taxon>Dikarya</taxon>
        <taxon>Ascomycota</taxon>
        <taxon>Pezizomycotina</taxon>
        <taxon>Dothideomycetes</taxon>
        <taxon>Pleosporomycetidae</taxon>
        <taxon>Pleosporales</taxon>
        <taxon>Pleosporineae</taxon>
        <taxon>Phaeosphaeriaceae</taxon>
        <taxon>Setomelanomma</taxon>
    </lineage>
</organism>
<dbReference type="InterPro" id="IPR047122">
    <property type="entry name" value="Trans-enoyl_RdTase-like"/>
</dbReference>
<proteinExistence type="predicted"/>
<dbReference type="Gene3D" id="3.90.180.10">
    <property type="entry name" value="Medium-chain alcohol dehydrogenases, catalytic domain"/>
    <property type="match status" value="1"/>
</dbReference>
<gene>
    <name evidence="2" type="ORF">EK21DRAFT_113161</name>
</gene>
<evidence type="ECO:0008006" key="4">
    <source>
        <dbReference type="Google" id="ProtNLM"/>
    </source>
</evidence>
<evidence type="ECO:0000313" key="2">
    <source>
        <dbReference type="EMBL" id="KAF2029267.1"/>
    </source>
</evidence>
<dbReference type="OrthoDB" id="10257049at2759"/>
<keyword evidence="3" id="KW-1185">Reference proteome</keyword>
<protein>
    <recommendedName>
        <fullName evidence="4">Alcohol dehydrogenase-like C-terminal domain-containing protein</fullName>
    </recommendedName>
</protein>
<dbReference type="EMBL" id="ML978203">
    <property type="protein sequence ID" value="KAF2029267.1"/>
    <property type="molecule type" value="Genomic_DNA"/>
</dbReference>
<dbReference type="AlphaFoldDB" id="A0A9P4LM39"/>
<accession>A0A9P4LM39</accession>
<sequence>MTLWHWLGVPMKTASKPTNGPSAATNTPKEVMLLVSSLGATHIVTYNEKTDYRIFGEILCLAQGRLTKAIDIVGHSTARLALKVIAACGRPVEFAPLAFLSSKDAIPSNATVHTVKMKRFILDCESEKYGTLLNDMIGRQSVRIPEVKLLEGGLGAVEDGLWRLKNRSLAGEKLIVAVS</sequence>
<dbReference type="GO" id="GO:0016651">
    <property type="term" value="F:oxidoreductase activity, acting on NAD(P)H"/>
    <property type="evidence" value="ECO:0007669"/>
    <property type="project" value="InterPro"/>
</dbReference>
<reference evidence="2" key="1">
    <citation type="journal article" date="2020" name="Stud. Mycol.">
        <title>101 Dothideomycetes genomes: a test case for predicting lifestyles and emergence of pathogens.</title>
        <authorList>
            <person name="Haridas S."/>
            <person name="Albert R."/>
            <person name="Binder M."/>
            <person name="Bloem J."/>
            <person name="Labutti K."/>
            <person name="Salamov A."/>
            <person name="Andreopoulos B."/>
            <person name="Baker S."/>
            <person name="Barry K."/>
            <person name="Bills G."/>
            <person name="Bluhm B."/>
            <person name="Cannon C."/>
            <person name="Castanera R."/>
            <person name="Culley D."/>
            <person name="Daum C."/>
            <person name="Ezra D."/>
            <person name="Gonzalez J."/>
            <person name="Henrissat B."/>
            <person name="Kuo A."/>
            <person name="Liang C."/>
            <person name="Lipzen A."/>
            <person name="Lutzoni F."/>
            <person name="Magnuson J."/>
            <person name="Mondo S."/>
            <person name="Nolan M."/>
            <person name="Ohm R."/>
            <person name="Pangilinan J."/>
            <person name="Park H.-J."/>
            <person name="Ramirez L."/>
            <person name="Alfaro M."/>
            <person name="Sun H."/>
            <person name="Tritt A."/>
            <person name="Yoshinaga Y."/>
            <person name="Zwiers L.-H."/>
            <person name="Turgeon B."/>
            <person name="Goodwin S."/>
            <person name="Spatafora J."/>
            <person name="Crous P."/>
            <person name="Grigoriev I."/>
        </authorList>
    </citation>
    <scope>NUCLEOTIDE SEQUENCE</scope>
    <source>
        <strain evidence="2">CBS 110217</strain>
    </source>
</reference>